<dbReference type="Pfam" id="PF01177">
    <property type="entry name" value="Asp_Glu_race"/>
    <property type="match status" value="1"/>
</dbReference>
<protein>
    <submittedName>
        <fullName evidence="3">Aspartate racemase</fullName>
    </submittedName>
</protein>
<dbReference type="InterPro" id="IPR015942">
    <property type="entry name" value="Asp/Glu/hydantoin_racemase"/>
</dbReference>
<reference evidence="3 4" key="1">
    <citation type="submission" date="2017-08" db="EMBL/GenBank/DDBJ databases">
        <title>Infants hospitalized years apart are colonized by the same room-sourced microbial strains.</title>
        <authorList>
            <person name="Brooks B."/>
            <person name="Olm M.R."/>
            <person name="Firek B.A."/>
            <person name="Baker R."/>
            <person name="Thomas B.C."/>
            <person name="Morowitz M.J."/>
            <person name="Banfield J.F."/>
        </authorList>
    </citation>
    <scope>NUCLEOTIDE SEQUENCE [LARGE SCALE GENOMIC DNA]</scope>
    <source>
        <strain evidence="3">S2_003_000_R2_11</strain>
    </source>
</reference>
<dbReference type="InterPro" id="IPR001920">
    <property type="entry name" value="Asp/Glu_race"/>
</dbReference>
<sequence length="242" mass="25059">MMRRIGILGGMGPEATILLMHKIVSATSAQDDADHIPLIVDQNTQVPSRIRHLVEGSGPSPAPALVEMAQRLQTAGAEALAMACNTAHHFAPEIRASVQIPFLDMVALSADRAALVARDAPVGILASPAVRVVGLFDAALAKAGLKTVYPRDEEAMLAAIRSIKSKGPSDAARAALAAGSADLMGQGAVVQLIACTEFSLVAEAVPKEVTAIDTLDELVDAVVAFAKTGLIGQERATGKSQQ</sequence>
<dbReference type="GO" id="GO:0047661">
    <property type="term" value="F:amino-acid racemase activity"/>
    <property type="evidence" value="ECO:0007669"/>
    <property type="project" value="InterPro"/>
</dbReference>
<name>A0A2W5S298_CERSP</name>
<dbReference type="InterPro" id="IPR004380">
    <property type="entry name" value="Asp_race"/>
</dbReference>
<dbReference type="Gene3D" id="3.40.50.1860">
    <property type="match status" value="2"/>
</dbReference>
<evidence type="ECO:0000256" key="2">
    <source>
        <dbReference type="ARBA" id="ARBA00023235"/>
    </source>
</evidence>
<proteinExistence type="inferred from homology"/>
<dbReference type="EMBL" id="QFQS01000003">
    <property type="protein sequence ID" value="PZQ97058.1"/>
    <property type="molecule type" value="Genomic_DNA"/>
</dbReference>
<dbReference type="SUPFAM" id="SSF53681">
    <property type="entry name" value="Aspartate/glutamate racemase"/>
    <property type="match status" value="2"/>
</dbReference>
<keyword evidence="2" id="KW-0413">Isomerase</keyword>
<dbReference type="Proteomes" id="UP000248975">
    <property type="component" value="Unassembled WGS sequence"/>
</dbReference>
<dbReference type="PANTHER" id="PTHR21198:SF7">
    <property type="entry name" value="ASPARTATE-GLUTAMATE RACEMASE FAMILY"/>
    <property type="match status" value="1"/>
</dbReference>
<comment type="caution">
    <text evidence="3">The sequence shown here is derived from an EMBL/GenBank/DDBJ whole genome shotgun (WGS) entry which is preliminary data.</text>
</comment>
<evidence type="ECO:0000313" key="3">
    <source>
        <dbReference type="EMBL" id="PZQ97058.1"/>
    </source>
</evidence>
<organism evidence="3 4">
    <name type="scientific">Cereibacter sphaeroides</name>
    <name type="common">Rhodobacter sphaeroides</name>
    <dbReference type="NCBI Taxonomy" id="1063"/>
    <lineage>
        <taxon>Bacteria</taxon>
        <taxon>Pseudomonadati</taxon>
        <taxon>Pseudomonadota</taxon>
        <taxon>Alphaproteobacteria</taxon>
        <taxon>Rhodobacterales</taxon>
        <taxon>Paracoccaceae</taxon>
        <taxon>Cereibacter</taxon>
    </lineage>
</organism>
<evidence type="ECO:0000256" key="1">
    <source>
        <dbReference type="ARBA" id="ARBA00007847"/>
    </source>
</evidence>
<gene>
    <name evidence="3" type="ORF">DI533_16055</name>
</gene>
<accession>A0A2W5S298</accession>
<dbReference type="PANTHER" id="PTHR21198">
    <property type="entry name" value="GLUTAMATE RACEMASE"/>
    <property type="match status" value="1"/>
</dbReference>
<comment type="similarity">
    <text evidence="1">Belongs to the aspartate/glutamate racemases family.</text>
</comment>
<evidence type="ECO:0000313" key="4">
    <source>
        <dbReference type="Proteomes" id="UP000248975"/>
    </source>
</evidence>
<dbReference type="NCBIfam" id="TIGR00035">
    <property type="entry name" value="asp_race"/>
    <property type="match status" value="1"/>
</dbReference>
<dbReference type="AlphaFoldDB" id="A0A2W5S298"/>